<organism evidence="2 3">
    <name type="scientific">Carnegiea gigantea</name>
    <dbReference type="NCBI Taxonomy" id="171969"/>
    <lineage>
        <taxon>Eukaryota</taxon>
        <taxon>Viridiplantae</taxon>
        <taxon>Streptophyta</taxon>
        <taxon>Embryophyta</taxon>
        <taxon>Tracheophyta</taxon>
        <taxon>Spermatophyta</taxon>
        <taxon>Magnoliopsida</taxon>
        <taxon>eudicotyledons</taxon>
        <taxon>Gunneridae</taxon>
        <taxon>Pentapetalae</taxon>
        <taxon>Caryophyllales</taxon>
        <taxon>Cactineae</taxon>
        <taxon>Cactaceae</taxon>
        <taxon>Cactoideae</taxon>
        <taxon>Echinocereeae</taxon>
        <taxon>Carnegiea</taxon>
    </lineage>
</organism>
<proteinExistence type="predicted"/>
<keyword evidence="3" id="KW-1185">Reference proteome</keyword>
<comment type="caution">
    <text evidence="2">The sequence shown here is derived from an EMBL/GenBank/DDBJ whole genome shotgun (WGS) entry which is preliminary data.</text>
</comment>
<evidence type="ECO:0000313" key="3">
    <source>
        <dbReference type="Proteomes" id="UP001153076"/>
    </source>
</evidence>
<protein>
    <recommendedName>
        <fullName evidence="1">DUF4283 domain-containing protein</fullName>
    </recommendedName>
</protein>
<evidence type="ECO:0000313" key="2">
    <source>
        <dbReference type="EMBL" id="KAJ8433740.1"/>
    </source>
</evidence>
<feature type="domain" description="DUF4283" evidence="1">
    <location>
        <begin position="45"/>
        <end position="125"/>
    </location>
</feature>
<dbReference type="PANTHER" id="PTHR33233">
    <property type="entry name" value="ENDONUCLEASE/EXONUCLEASE/PHOSPHATASE"/>
    <property type="match status" value="1"/>
</dbReference>
<evidence type="ECO:0000259" key="1">
    <source>
        <dbReference type="Pfam" id="PF14111"/>
    </source>
</evidence>
<dbReference type="AlphaFoldDB" id="A0A9Q1QAD5"/>
<dbReference type="Proteomes" id="UP001153076">
    <property type="component" value="Unassembled WGS sequence"/>
</dbReference>
<dbReference type="OrthoDB" id="1939300at2759"/>
<dbReference type="InterPro" id="IPR025558">
    <property type="entry name" value="DUF4283"/>
</dbReference>
<gene>
    <name evidence="2" type="ORF">Cgig2_019808</name>
</gene>
<dbReference type="PANTHER" id="PTHR33233:SF14">
    <property type="entry name" value="ENDONUCLEASE_EXONUCLEASE_PHOSPHATASE"/>
    <property type="match status" value="1"/>
</dbReference>
<dbReference type="Pfam" id="PF14111">
    <property type="entry name" value="DUF4283"/>
    <property type="match status" value="1"/>
</dbReference>
<name>A0A9Q1QAD5_9CARY</name>
<sequence>MPEHDHEEPNEQSDEGSALNFIQAPKIDEFLYAKLEKDDIKQEIEYWSSIILCQALEANPQFEIIDGFVPRIWENYGIDKVAIMRKEVFLRRFNFIENKEAVLARGTYFFYNKHFVLKAWDEKLDIDINVINLVLVWVQFQGLDIKYKGLDSLNKI</sequence>
<reference evidence="2" key="1">
    <citation type="submission" date="2022-04" db="EMBL/GenBank/DDBJ databases">
        <title>Carnegiea gigantea Genome sequencing and assembly v2.</title>
        <authorList>
            <person name="Copetti D."/>
            <person name="Sanderson M.J."/>
            <person name="Burquez A."/>
            <person name="Wojciechowski M.F."/>
        </authorList>
    </citation>
    <scope>NUCLEOTIDE SEQUENCE</scope>
    <source>
        <strain evidence="2">SGP5-SGP5p</strain>
        <tissue evidence="2">Aerial part</tissue>
    </source>
</reference>
<accession>A0A9Q1QAD5</accession>
<dbReference type="EMBL" id="JAKOGI010000519">
    <property type="protein sequence ID" value="KAJ8433740.1"/>
    <property type="molecule type" value="Genomic_DNA"/>
</dbReference>